<sequence>SLQYRNGAEDFTYDKRKLWTCYLKIIVTLNKFEVIDSEVTSFPRAFLNRLLTTVKALTVYVTAITQPDAYVPTGCQPTSRVMIKKKSHEDKIEKESAKPNSTFDECTTAVNAVKSVQEDNESAHTDPLWWGVLDFREDNASPSPNLPRAKDFLSTDEVNRLMSMTRKKRRKISVNQQNLS</sequence>
<evidence type="ECO:0000313" key="2">
    <source>
        <dbReference type="Proteomes" id="UP000789739"/>
    </source>
</evidence>
<feature type="non-terminal residue" evidence="1">
    <location>
        <position position="180"/>
    </location>
</feature>
<dbReference type="Proteomes" id="UP000789739">
    <property type="component" value="Unassembled WGS sequence"/>
</dbReference>
<dbReference type="AlphaFoldDB" id="A0A9N9E8W6"/>
<evidence type="ECO:0000313" key="1">
    <source>
        <dbReference type="EMBL" id="CAG8668644.1"/>
    </source>
</evidence>
<name>A0A9N9E8W6_9GLOM</name>
<keyword evidence="2" id="KW-1185">Reference proteome</keyword>
<protein>
    <submittedName>
        <fullName evidence="1">9872_t:CDS:1</fullName>
    </submittedName>
</protein>
<dbReference type="OrthoDB" id="2439588at2759"/>
<accession>A0A9N9E8W6</accession>
<dbReference type="EMBL" id="CAJVPI010004576">
    <property type="protein sequence ID" value="CAG8668644.1"/>
    <property type="molecule type" value="Genomic_DNA"/>
</dbReference>
<comment type="caution">
    <text evidence="1">The sequence shown here is derived from an EMBL/GenBank/DDBJ whole genome shotgun (WGS) entry which is preliminary data.</text>
</comment>
<gene>
    <name evidence="1" type="ORF">PBRASI_LOCUS11181</name>
</gene>
<organism evidence="1 2">
    <name type="scientific">Paraglomus brasilianum</name>
    <dbReference type="NCBI Taxonomy" id="144538"/>
    <lineage>
        <taxon>Eukaryota</taxon>
        <taxon>Fungi</taxon>
        <taxon>Fungi incertae sedis</taxon>
        <taxon>Mucoromycota</taxon>
        <taxon>Glomeromycotina</taxon>
        <taxon>Glomeromycetes</taxon>
        <taxon>Paraglomerales</taxon>
        <taxon>Paraglomeraceae</taxon>
        <taxon>Paraglomus</taxon>
    </lineage>
</organism>
<reference evidence="1" key="1">
    <citation type="submission" date="2021-06" db="EMBL/GenBank/DDBJ databases">
        <authorList>
            <person name="Kallberg Y."/>
            <person name="Tangrot J."/>
            <person name="Rosling A."/>
        </authorList>
    </citation>
    <scope>NUCLEOTIDE SEQUENCE</scope>
    <source>
        <strain evidence="1">BR232B</strain>
    </source>
</reference>
<proteinExistence type="predicted"/>